<evidence type="ECO:0000313" key="1">
    <source>
        <dbReference type="EMBL" id="MBX74048.1"/>
    </source>
</evidence>
<protein>
    <submittedName>
        <fullName evidence="1">Uncharacterized protein</fullName>
    </submittedName>
</protein>
<proteinExistence type="predicted"/>
<name>A0A2P2R4B8_RHIMU</name>
<reference evidence="1" key="1">
    <citation type="submission" date="2018-02" db="EMBL/GenBank/DDBJ databases">
        <title>Rhizophora mucronata_Transcriptome.</title>
        <authorList>
            <person name="Meera S.P."/>
            <person name="Sreeshan A."/>
            <person name="Augustine A."/>
        </authorList>
    </citation>
    <scope>NUCLEOTIDE SEQUENCE</scope>
    <source>
        <tissue evidence="1">Leaf</tissue>
    </source>
</reference>
<organism evidence="1">
    <name type="scientific">Rhizophora mucronata</name>
    <name type="common">Asiatic mangrove</name>
    <dbReference type="NCBI Taxonomy" id="61149"/>
    <lineage>
        <taxon>Eukaryota</taxon>
        <taxon>Viridiplantae</taxon>
        <taxon>Streptophyta</taxon>
        <taxon>Embryophyta</taxon>
        <taxon>Tracheophyta</taxon>
        <taxon>Spermatophyta</taxon>
        <taxon>Magnoliopsida</taxon>
        <taxon>eudicotyledons</taxon>
        <taxon>Gunneridae</taxon>
        <taxon>Pentapetalae</taxon>
        <taxon>rosids</taxon>
        <taxon>fabids</taxon>
        <taxon>Malpighiales</taxon>
        <taxon>Rhizophoraceae</taxon>
        <taxon>Rhizophora</taxon>
    </lineage>
</organism>
<sequence>MSLFTITLR</sequence>
<accession>A0A2P2R4B8</accession>
<dbReference type="EMBL" id="GGEC01093564">
    <property type="protein sequence ID" value="MBX74048.1"/>
    <property type="molecule type" value="Transcribed_RNA"/>
</dbReference>